<dbReference type="AlphaFoldDB" id="A0A2K1JFX9"/>
<protein>
    <submittedName>
        <fullName evidence="2 3">Uncharacterized protein</fullName>
    </submittedName>
</protein>
<dbReference type="EnsemblPlants" id="Pp3c14_1010V3.2">
    <property type="protein sequence ID" value="Pp3c14_1010V3.2"/>
    <property type="gene ID" value="Pp3c14_1010"/>
</dbReference>
<proteinExistence type="predicted"/>
<name>A0A2K1JFX9_PHYPA</name>
<dbReference type="Gramene" id="Pp3c14_1010V3.2">
    <property type="protein sequence ID" value="Pp3c14_1010V3.2"/>
    <property type="gene ID" value="Pp3c14_1010"/>
</dbReference>
<evidence type="ECO:0000313" key="3">
    <source>
        <dbReference type="EnsemblPlants" id="Pp3c14_1010V3.1"/>
    </source>
</evidence>
<evidence type="ECO:0000313" key="2">
    <source>
        <dbReference type="EMBL" id="PNR40444.1"/>
    </source>
</evidence>
<dbReference type="Gramene" id="Pp3c14_1010V3.1">
    <property type="protein sequence ID" value="Pp3c14_1010V3.1"/>
    <property type="gene ID" value="Pp3c14_1010"/>
</dbReference>
<reference evidence="3" key="3">
    <citation type="submission" date="2020-12" db="UniProtKB">
        <authorList>
            <consortium name="EnsemblPlants"/>
        </authorList>
    </citation>
    <scope>IDENTIFICATION</scope>
</reference>
<dbReference type="InParanoid" id="A0A2K1JFX9"/>
<dbReference type="EnsemblPlants" id="Pp3c14_1010V3.1">
    <property type="protein sequence ID" value="Pp3c14_1010V3.1"/>
    <property type="gene ID" value="Pp3c14_1010"/>
</dbReference>
<evidence type="ECO:0000256" key="1">
    <source>
        <dbReference type="SAM" id="MobiDB-lite"/>
    </source>
</evidence>
<dbReference type="EMBL" id="ABEU02000014">
    <property type="protein sequence ID" value="PNR40444.1"/>
    <property type="molecule type" value="Genomic_DNA"/>
</dbReference>
<reference evidence="2 4" key="2">
    <citation type="journal article" date="2018" name="Plant J.">
        <title>The Physcomitrella patens chromosome-scale assembly reveals moss genome structure and evolution.</title>
        <authorList>
            <person name="Lang D."/>
            <person name="Ullrich K.K."/>
            <person name="Murat F."/>
            <person name="Fuchs J."/>
            <person name="Jenkins J."/>
            <person name="Haas F.B."/>
            <person name="Piednoel M."/>
            <person name="Gundlach H."/>
            <person name="Van Bel M."/>
            <person name="Meyberg R."/>
            <person name="Vives C."/>
            <person name="Morata J."/>
            <person name="Symeonidi A."/>
            <person name="Hiss M."/>
            <person name="Muchero W."/>
            <person name="Kamisugi Y."/>
            <person name="Saleh O."/>
            <person name="Blanc G."/>
            <person name="Decker E.L."/>
            <person name="van Gessel N."/>
            <person name="Grimwood J."/>
            <person name="Hayes R.D."/>
            <person name="Graham S.W."/>
            <person name="Gunter L.E."/>
            <person name="McDaniel S.F."/>
            <person name="Hoernstein S.N.W."/>
            <person name="Larsson A."/>
            <person name="Li F.W."/>
            <person name="Perroud P.F."/>
            <person name="Phillips J."/>
            <person name="Ranjan P."/>
            <person name="Rokshar D.S."/>
            <person name="Rothfels C.J."/>
            <person name="Schneider L."/>
            <person name="Shu S."/>
            <person name="Stevenson D.W."/>
            <person name="Thummler F."/>
            <person name="Tillich M."/>
            <person name="Villarreal Aguilar J.C."/>
            <person name="Widiez T."/>
            <person name="Wong G.K."/>
            <person name="Wymore A."/>
            <person name="Zhang Y."/>
            <person name="Zimmer A.D."/>
            <person name="Quatrano R.S."/>
            <person name="Mayer K.F.X."/>
            <person name="Goodstein D."/>
            <person name="Casacuberta J.M."/>
            <person name="Vandepoele K."/>
            <person name="Reski R."/>
            <person name="Cuming A.C."/>
            <person name="Tuskan G.A."/>
            <person name="Maumus F."/>
            <person name="Salse J."/>
            <person name="Schmutz J."/>
            <person name="Rensing S.A."/>
        </authorList>
    </citation>
    <scope>NUCLEOTIDE SEQUENCE [LARGE SCALE GENOMIC DNA]</scope>
    <source>
        <strain evidence="3 4">cv. Gransden 2004</strain>
    </source>
</reference>
<evidence type="ECO:0000313" key="4">
    <source>
        <dbReference type="Proteomes" id="UP000006727"/>
    </source>
</evidence>
<reference evidence="2 4" key="1">
    <citation type="journal article" date="2008" name="Science">
        <title>The Physcomitrella genome reveals evolutionary insights into the conquest of land by plants.</title>
        <authorList>
            <person name="Rensing S."/>
            <person name="Lang D."/>
            <person name="Zimmer A."/>
            <person name="Terry A."/>
            <person name="Salamov A."/>
            <person name="Shapiro H."/>
            <person name="Nishiyama T."/>
            <person name="Perroud P.-F."/>
            <person name="Lindquist E."/>
            <person name="Kamisugi Y."/>
            <person name="Tanahashi T."/>
            <person name="Sakakibara K."/>
            <person name="Fujita T."/>
            <person name="Oishi K."/>
            <person name="Shin-I T."/>
            <person name="Kuroki Y."/>
            <person name="Toyoda A."/>
            <person name="Suzuki Y."/>
            <person name="Hashimoto A."/>
            <person name="Yamaguchi K."/>
            <person name="Sugano A."/>
            <person name="Kohara Y."/>
            <person name="Fujiyama A."/>
            <person name="Anterola A."/>
            <person name="Aoki S."/>
            <person name="Ashton N."/>
            <person name="Barbazuk W.B."/>
            <person name="Barker E."/>
            <person name="Bennetzen J."/>
            <person name="Bezanilla M."/>
            <person name="Blankenship R."/>
            <person name="Cho S.H."/>
            <person name="Dutcher S."/>
            <person name="Estelle M."/>
            <person name="Fawcett J.A."/>
            <person name="Gundlach H."/>
            <person name="Hanada K."/>
            <person name="Heyl A."/>
            <person name="Hicks K.A."/>
            <person name="Hugh J."/>
            <person name="Lohr M."/>
            <person name="Mayer K."/>
            <person name="Melkozernov A."/>
            <person name="Murata T."/>
            <person name="Nelson D."/>
            <person name="Pils B."/>
            <person name="Prigge M."/>
            <person name="Reiss B."/>
            <person name="Renner T."/>
            <person name="Rombauts S."/>
            <person name="Rushton P."/>
            <person name="Sanderfoot A."/>
            <person name="Schween G."/>
            <person name="Shiu S.-H."/>
            <person name="Stueber K."/>
            <person name="Theodoulou F.L."/>
            <person name="Tu H."/>
            <person name="Van de Peer Y."/>
            <person name="Verrier P.J."/>
            <person name="Waters E."/>
            <person name="Wood A."/>
            <person name="Yang L."/>
            <person name="Cove D."/>
            <person name="Cuming A."/>
            <person name="Hasebe M."/>
            <person name="Lucas S."/>
            <person name="Mishler D.B."/>
            <person name="Reski R."/>
            <person name="Grigoriev I."/>
            <person name="Quatrano R.S."/>
            <person name="Boore J.L."/>
        </authorList>
    </citation>
    <scope>NUCLEOTIDE SEQUENCE [LARGE SCALE GENOMIC DNA]</scope>
    <source>
        <strain evidence="3 4">cv. Gransden 2004</strain>
    </source>
</reference>
<feature type="region of interest" description="Disordered" evidence="1">
    <location>
        <begin position="1"/>
        <end position="44"/>
    </location>
</feature>
<dbReference type="PaxDb" id="3218-PP1S396_40V6.1"/>
<feature type="compositionally biased region" description="Basic and acidic residues" evidence="1">
    <location>
        <begin position="12"/>
        <end position="21"/>
    </location>
</feature>
<gene>
    <name evidence="2" type="ORF">PHYPA_017846</name>
</gene>
<dbReference type="Proteomes" id="UP000006727">
    <property type="component" value="Chromosome 14"/>
</dbReference>
<accession>A0A2K1JFX9</accession>
<keyword evidence="4" id="KW-1185">Reference proteome</keyword>
<organism evidence="2">
    <name type="scientific">Physcomitrium patens</name>
    <name type="common">Spreading-leaved earth moss</name>
    <name type="synonym">Physcomitrella patens</name>
    <dbReference type="NCBI Taxonomy" id="3218"/>
    <lineage>
        <taxon>Eukaryota</taxon>
        <taxon>Viridiplantae</taxon>
        <taxon>Streptophyta</taxon>
        <taxon>Embryophyta</taxon>
        <taxon>Bryophyta</taxon>
        <taxon>Bryophytina</taxon>
        <taxon>Bryopsida</taxon>
        <taxon>Funariidae</taxon>
        <taxon>Funariales</taxon>
        <taxon>Funariaceae</taxon>
        <taxon>Physcomitrium</taxon>
    </lineage>
</organism>
<sequence length="80" mass="8706">MQKLLIGSADSDEPKMRKKGDGCGTMQKKKTMGNGMAEKTTSGSCDEVGNDVKGIAEIFKSNRFGIIDRECLYEIEDGVL</sequence>